<keyword evidence="2" id="KW-1185">Reference proteome</keyword>
<dbReference type="EMBL" id="CP012850">
    <property type="protein sequence ID" value="ALI37225.1"/>
    <property type="molecule type" value="Genomic_DNA"/>
</dbReference>
<proteinExistence type="predicted"/>
<dbReference type="AlphaFoldDB" id="A0A654M186"/>
<dbReference type="KEGG" id="taa:NMY3_03038"/>
<evidence type="ECO:0000313" key="2">
    <source>
        <dbReference type="Proteomes" id="UP000058925"/>
    </source>
</evidence>
<accession>A0A654M186</accession>
<organism evidence="1 2">
    <name type="scientific">Candidatus Nitrosocosmicus oleophilus</name>
    <dbReference type="NCBI Taxonomy" id="1353260"/>
    <lineage>
        <taxon>Archaea</taxon>
        <taxon>Nitrososphaerota</taxon>
        <taxon>Nitrososphaeria</taxon>
        <taxon>Nitrososphaerales</taxon>
        <taxon>Nitrososphaeraceae</taxon>
        <taxon>Candidatus Nitrosocosmicus</taxon>
    </lineage>
</organism>
<sequence>MKVKVVKVVKALEETIVERIGCCNLQIMLIAILIYSLETNVDYVGVVFLNTTCSCGLEKRSLSVGTSLESLSKTMKFVRCKE</sequence>
<dbReference type="Proteomes" id="UP000058925">
    <property type="component" value="Chromosome"/>
</dbReference>
<gene>
    <name evidence="1" type="ORF">NMY3_03038</name>
</gene>
<reference evidence="2" key="1">
    <citation type="submission" date="2015-10" db="EMBL/GenBank/DDBJ databases">
        <title>Niche specialization of a soil ammonia-oxidizing archaeon, Candidatus Nitrosocosmicus oleophilus.</title>
        <authorList>
            <person name="Jung M.-Y."/>
            <person name="Rhee S.-K."/>
        </authorList>
    </citation>
    <scope>NUCLEOTIDE SEQUENCE [LARGE SCALE GENOMIC DNA]</scope>
    <source>
        <strain evidence="2">MY3</strain>
    </source>
</reference>
<evidence type="ECO:0000313" key="1">
    <source>
        <dbReference type="EMBL" id="ALI37225.1"/>
    </source>
</evidence>
<name>A0A654M186_9ARCH</name>
<protein>
    <submittedName>
        <fullName evidence="1">Uncharacterized protein</fullName>
    </submittedName>
</protein>